<keyword evidence="8" id="KW-1015">Disulfide bond</keyword>
<evidence type="ECO:0000313" key="13">
    <source>
        <dbReference type="Proteomes" id="UP000694567"/>
    </source>
</evidence>
<dbReference type="InterPro" id="IPR011162">
    <property type="entry name" value="MHC_I/II-like_Ag-recog"/>
</dbReference>
<evidence type="ECO:0000256" key="2">
    <source>
        <dbReference type="ARBA" id="ARBA00022451"/>
    </source>
</evidence>
<dbReference type="PRINTS" id="PR01638">
    <property type="entry name" value="MHCCLASSI"/>
</dbReference>
<keyword evidence="5" id="KW-0391">Immunity</keyword>
<reference evidence="12" key="2">
    <citation type="submission" date="2025-09" db="UniProtKB">
        <authorList>
            <consortium name="Ensembl"/>
        </authorList>
    </citation>
    <scope>IDENTIFICATION</scope>
</reference>
<evidence type="ECO:0000259" key="11">
    <source>
        <dbReference type="Pfam" id="PF00129"/>
    </source>
</evidence>
<keyword evidence="4" id="KW-0732">Signal</keyword>
<feature type="domain" description="MHC class I-like antigen recognition-like" evidence="11">
    <location>
        <begin position="116"/>
        <end position="206"/>
    </location>
</feature>
<dbReference type="GO" id="GO:0009897">
    <property type="term" value="C:external side of plasma membrane"/>
    <property type="evidence" value="ECO:0007669"/>
    <property type="project" value="TreeGrafter"/>
</dbReference>
<comment type="similarity">
    <text evidence="10">Belongs to the MHC class I family.</text>
</comment>
<dbReference type="Pfam" id="PF00129">
    <property type="entry name" value="MHC_I"/>
    <property type="match status" value="2"/>
</dbReference>
<dbReference type="InterPro" id="IPR050208">
    <property type="entry name" value="MHC_class-I_related"/>
</dbReference>
<evidence type="ECO:0000256" key="10">
    <source>
        <dbReference type="RuleBase" id="RU004439"/>
    </source>
</evidence>
<accession>A0A8C0II23</accession>
<keyword evidence="3" id="KW-0812">Transmembrane</keyword>
<keyword evidence="13" id="KW-1185">Reference proteome</keyword>
<evidence type="ECO:0000256" key="7">
    <source>
        <dbReference type="ARBA" id="ARBA00023136"/>
    </source>
</evidence>
<keyword evidence="2" id="KW-0490">MHC I</keyword>
<dbReference type="PANTHER" id="PTHR16675:SF242">
    <property type="entry name" value="MAJOR HISTOCOMPATIBILITY COMPLEX CLASS I-RELATED GENE PROTEIN"/>
    <property type="match status" value="1"/>
</dbReference>
<keyword evidence="9" id="KW-0325">Glycoprotein</keyword>
<dbReference type="Proteomes" id="UP000694567">
    <property type="component" value="Unplaced"/>
</dbReference>
<keyword evidence="6" id="KW-1133">Transmembrane helix</keyword>
<evidence type="ECO:0000256" key="8">
    <source>
        <dbReference type="ARBA" id="ARBA00023157"/>
    </source>
</evidence>
<dbReference type="InterPro" id="IPR001039">
    <property type="entry name" value="MHC_I_a_a1/a2"/>
</dbReference>
<feature type="domain" description="MHC class I-like antigen recognition-like" evidence="11">
    <location>
        <begin position="19"/>
        <end position="95"/>
    </location>
</feature>
<dbReference type="GO" id="GO:0005615">
    <property type="term" value="C:extracellular space"/>
    <property type="evidence" value="ECO:0007669"/>
    <property type="project" value="TreeGrafter"/>
</dbReference>
<organism evidence="12 13">
    <name type="scientific">Bubo bubo</name>
    <name type="common">Eurasian eagle-owl</name>
    <name type="synonym">Strix bubo</name>
    <dbReference type="NCBI Taxonomy" id="30461"/>
    <lineage>
        <taxon>Eukaryota</taxon>
        <taxon>Metazoa</taxon>
        <taxon>Chordata</taxon>
        <taxon>Craniata</taxon>
        <taxon>Vertebrata</taxon>
        <taxon>Euteleostomi</taxon>
        <taxon>Archelosauria</taxon>
        <taxon>Archosauria</taxon>
        <taxon>Dinosauria</taxon>
        <taxon>Saurischia</taxon>
        <taxon>Theropoda</taxon>
        <taxon>Coelurosauria</taxon>
        <taxon>Aves</taxon>
        <taxon>Neognathae</taxon>
        <taxon>Neoaves</taxon>
        <taxon>Telluraves</taxon>
        <taxon>Strigiformes</taxon>
        <taxon>Strigidae</taxon>
        <taxon>Bubo</taxon>
    </lineage>
</organism>
<evidence type="ECO:0000256" key="1">
    <source>
        <dbReference type="ARBA" id="ARBA00004479"/>
    </source>
</evidence>
<dbReference type="InterPro" id="IPR037055">
    <property type="entry name" value="MHC_I-like_Ag-recog_sf"/>
</dbReference>
<evidence type="ECO:0000256" key="3">
    <source>
        <dbReference type="ARBA" id="ARBA00022692"/>
    </source>
</evidence>
<evidence type="ECO:0000313" key="12">
    <source>
        <dbReference type="Ensembl" id="ENSBOBP00000022950.1"/>
    </source>
</evidence>
<keyword evidence="7" id="KW-0472">Membrane</keyword>
<dbReference type="GO" id="GO:0002474">
    <property type="term" value="P:antigen processing and presentation of peptide antigen via MHC class I"/>
    <property type="evidence" value="ECO:0007669"/>
    <property type="project" value="UniProtKB-KW"/>
</dbReference>
<evidence type="ECO:0000256" key="9">
    <source>
        <dbReference type="ARBA" id="ARBA00023180"/>
    </source>
</evidence>
<dbReference type="Gene3D" id="3.30.500.10">
    <property type="entry name" value="MHC class I-like antigen recognition-like"/>
    <property type="match status" value="2"/>
</dbReference>
<reference evidence="12" key="1">
    <citation type="submission" date="2025-08" db="UniProtKB">
        <authorList>
            <consortium name="Ensembl"/>
        </authorList>
    </citation>
    <scope>IDENTIFICATION</scope>
</reference>
<dbReference type="Ensembl" id="ENSBOBT00000023462.1">
    <property type="protein sequence ID" value="ENSBOBP00000022950.1"/>
    <property type="gene ID" value="ENSBOBG00000013759.1"/>
</dbReference>
<evidence type="ECO:0000256" key="6">
    <source>
        <dbReference type="ARBA" id="ARBA00022989"/>
    </source>
</evidence>
<protein>
    <recommendedName>
        <fullName evidence="11">MHC class I-like antigen recognition-like domain-containing protein</fullName>
    </recommendedName>
</protein>
<sequence length="251" mass="27235">MAPLQAQGCRSPSAPCPGSVSGAHTLQRMIGCDIREDGTFIRGFYQTAYDGQDFIGLDPDTMTLTATDATARMSKRECEAGTGFEQLKHYVENTCGLRAPLQAQGCCSPSAPCPGSVSGSHTLQRMIGCDIREDGTFIRGFYQTAYDGQDFIGLDTDTMTLTATDATARMSKRECEAGTGFEQLKHYVENTCVEWLRKYVSYGRRVLERKGEGEPGSRGAGAVGACRTGTPGGFIRWPTMGRTSSAWTRTR</sequence>
<evidence type="ECO:0000256" key="4">
    <source>
        <dbReference type="ARBA" id="ARBA00022729"/>
    </source>
</evidence>
<dbReference type="InterPro" id="IPR011161">
    <property type="entry name" value="MHC_I-like_Ag-recog"/>
</dbReference>
<evidence type="ECO:0000256" key="5">
    <source>
        <dbReference type="ARBA" id="ARBA00022859"/>
    </source>
</evidence>
<proteinExistence type="inferred from homology"/>
<dbReference type="SUPFAM" id="SSF54452">
    <property type="entry name" value="MHC antigen-recognition domain"/>
    <property type="match status" value="2"/>
</dbReference>
<comment type="subcellular location">
    <subcellularLocation>
        <location evidence="1">Membrane</location>
        <topology evidence="1">Single-pass type I membrane protein</topology>
    </subcellularLocation>
</comment>
<name>A0A8C0II23_BUBBB</name>
<dbReference type="GO" id="GO:0042612">
    <property type="term" value="C:MHC class I protein complex"/>
    <property type="evidence" value="ECO:0007669"/>
    <property type="project" value="UniProtKB-KW"/>
</dbReference>
<dbReference type="PANTHER" id="PTHR16675">
    <property type="entry name" value="MHC CLASS I-RELATED"/>
    <property type="match status" value="1"/>
</dbReference>
<dbReference type="GO" id="GO:0006955">
    <property type="term" value="P:immune response"/>
    <property type="evidence" value="ECO:0007669"/>
    <property type="project" value="TreeGrafter"/>
</dbReference>